<protein>
    <submittedName>
        <fullName evidence="1">Uncharacterized protein</fullName>
    </submittedName>
</protein>
<dbReference type="AlphaFoldDB" id="A0AAE1AB97"/>
<evidence type="ECO:0000313" key="1">
    <source>
        <dbReference type="EMBL" id="KAK3784744.1"/>
    </source>
</evidence>
<reference evidence="1" key="1">
    <citation type="journal article" date="2023" name="G3 (Bethesda)">
        <title>A reference genome for the long-term kleptoplast-retaining sea slug Elysia crispata morphotype clarki.</title>
        <authorList>
            <person name="Eastman K.E."/>
            <person name="Pendleton A.L."/>
            <person name="Shaikh M.A."/>
            <person name="Suttiyut T."/>
            <person name="Ogas R."/>
            <person name="Tomko P."/>
            <person name="Gavelis G."/>
            <person name="Widhalm J.R."/>
            <person name="Wisecaver J.H."/>
        </authorList>
    </citation>
    <scope>NUCLEOTIDE SEQUENCE</scope>
    <source>
        <strain evidence="1">ECLA1</strain>
    </source>
</reference>
<organism evidence="1 2">
    <name type="scientific">Elysia crispata</name>
    <name type="common">lettuce slug</name>
    <dbReference type="NCBI Taxonomy" id="231223"/>
    <lineage>
        <taxon>Eukaryota</taxon>
        <taxon>Metazoa</taxon>
        <taxon>Spiralia</taxon>
        <taxon>Lophotrochozoa</taxon>
        <taxon>Mollusca</taxon>
        <taxon>Gastropoda</taxon>
        <taxon>Heterobranchia</taxon>
        <taxon>Euthyneura</taxon>
        <taxon>Panpulmonata</taxon>
        <taxon>Sacoglossa</taxon>
        <taxon>Placobranchoidea</taxon>
        <taxon>Plakobranchidae</taxon>
        <taxon>Elysia</taxon>
    </lineage>
</organism>
<gene>
    <name evidence="1" type="ORF">RRG08_032197</name>
</gene>
<evidence type="ECO:0000313" key="2">
    <source>
        <dbReference type="Proteomes" id="UP001283361"/>
    </source>
</evidence>
<dbReference type="EMBL" id="JAWDGP010002216">
    <property type="protein sequence ID" value="KAK3784744.1"/>
    <property type="molecule type" value="Genomic_DNA"/>
</dbReference>
<proteinExistence type="predicted"/>
<dbReference type="Proteomes" id="UP001283361">
    <property type="component" value="Unassembled WGS sequence"/>
</dbReference>
<keyword evidence="2" id="KW-1185">Reference proteome</keyword>
<name>A0AAE1AB97_9GAST</name>
<comment type="caution">
    <text evidence="1">The sequence shown here is derived from an EMBL/GenBank/DDBJ whole genome shotgun (WGS) entry which is preliminary data.</text>
</comment>
<sequence length="296" mass="32341">MLVQCLVFRCGSPVLTVSAGLCAVSLSESRAMIGPVWRKVMSTRKALTDLIDLLLFLKGPGSTVFVWAGLPRLFVSCFPGLHCLFPPGPGRMMSEGVQASPVWTEAVHTDTSTSRLTRLTPDRSLTAVITLCGMFLPPLDFRLFELKLTIYDRAEGREIDVLTSSTPTAPVAAAALQDTCVLSWTSPSRWCKVTSVRVVLKAKQIPRPGSSICTRFLQLPPLEVIESRARPLASSLSADSAQERHSNSHLVWLIMVVKQLCACPDIRRGSEQDVDLVLANSGNSLLTTINLQWPPE</sequence>
<accession>A0AAE1AB97</accession>